<dbReference type="PATRIC" id="fig|134601.6.peg.2517"/>
<accession>A0A0K0XFV9</accession>
<dbReference type="GO" id="GO:0005829">
    <property type="term" value="C:cytosol"/>
    <property type="evidence" value="ECO:0007669"/>
    <property type="project" value="TreeGrafter"/>
</dbReference>
<evidence type="ECO:0000256" key="1">
    <source>
        <dbReference type="ARBA" id="ARBA00023002"/>
    </source>
</evidence>
<evidence type="ECO:0000313" key="3">
    <source>
        <dbReference type="Proteomes" id="UP000062255"/>
    </source>
</evidence>
<gene>
    <name evidence="2" type="ORF">AFA91_12100</name>
</gene>
<dbReference type="AlphaFoldDB" id="A0A0K0XFV9"/>
<dbReference type="EMBL" id="CP012150">
    <property type="protein sequence ID" value="AKS36285.1"/>
    <property type="molecule type" value="Genomic_DNA"/>
</dbReference>
<dbReference type="Proteomes" id="UP000062255">
    <property type="component" value="Chromosome"/>
</dbReference>
<dbReference type="InterPro" id="IPR052019">
    <property type="entry name" value="F420H2_bilvrd_red/Heme_oxyg"/>
</dbReference>
<dbReference type="GO" id="GO:0070967">
    <property type="term" value="F:coenzyme F420 binding"/>
    <property type="evidence" value="ECO:0007669"/>
    <property type="project" value="TreeGrafter"/>
</dbReference>
<dbReference type="OrthoDB" id="5242787at2"/>
<proteinExistence type="predicted"/>
<sequence length="141" mass="15883">MALSKEEREQFLAEPHIAALSVYAGDKRGPLTVPIWYQYSPGGEPWVLTGNGSRKHRLIESAGRFTLMVERLEPTVRYVAVDGAVRSIEPATDDHLVEMTKRYLAPEKVEGYLEFARREHGESVIVHLTPEHWLSADLGSL</sequence>
<name>A0A0K0XFV9_MYCGD</name>
<dbReference type="PANTHER" id="PTHR35176:SF6">
    <property type="entry name" value="HEME OXYGENASE HI_0854-RELATED"/>
    <property type="match status" value="1"/>
</dbReference>
<organism evidence="2 3">
    <name type="scientific">Mycolicibacterium goodii</name>
    <name type="common">Mycobacterium goodii</name>
    <dbReference type="NCBI Taxonomy" id="134601"/>
    <lineage>
        <taxon>Bacteria</taxon>
        <taxon>Bacillati</taxon>
        <taxon>Actinomycetota</taxon>
        <taxon>Actinomycetes</taxon>
        <taxon>Mycobacteriales</taxon>
        <taxon>Mycobacteriaceae</taxon>
        <taxon>Mycolicibacterium</taxon>
    </lineage>
</organism>
<keyword evidence="1" id="KW-0560">Oxidoreductase</keyword>
<dbReference type="RefSeq" id="WP_049748711.1">
    <property type="nucleotide sequence ID" value="NZ_CP012150.1"/>
</dbReference>
<protein>
    <submittedName>
        <fullName evidence="2">Pyridoxamine 5'-phosphate oxidase</fullName>
    </submittedName>
</protein>
<reference evidence="2 3" key="1">
    <citation type="submission" date="2015-07" db="EMBL/GenBank/DDBJ databases">
        <title>Complete genome sequence of Mycobacterium goodii X7B, a facultative thermophilic biodesulfurizing bacterium.</title>
        <authorList>
            <person name="Yu B."/>
            <person name="Li F."/>
            <person name="Xu P."/>
        </authorList>
    </citation>
    <scope>NUCLEOTIDE SEQUENCE [LARGE SCALE GENOMIC DNA]</scope>
    <source>
        <strain evidence="2 3">X7B</strain>
    </source>
</reference>
<dbReference type="KEGG" id="mgo:AFA91_12100"/>
<evidence type="ECO:0000313" key="2">
    <source>
        <dbReference type="EMBL" id="AKS36285.1"/>
    </source>
</evidence>
<dbReference type="STRING" id="134601.AFA91_12100"/>
<dbReference type="InterPro" id="IPR012349">
    <property type="entry name" value="Split_barrel_FMN-bd"/>
</dbReference>
<dbReference type="Gene3D" id="2.30.110.10">
    <property type="entry name" value="Electron Transport, Fmn-binding Protein, Chain A"/>
    <property type="match status" value="1"/>
</dbReference>
<dbReference type="PANTHER" id="PTHR35176">
    <property type="entry name" value="HEME OXYGENASE HI_0854-RELATED"/>
    <property type="match status" value="1"/>
</dbReference>
<dbReference type="SUPFAM" id="SSF50475">
    <property type="entry name" value="FMN-binding split barrel"/>
    <property type="match status" value="1"/>
</dbReference>
<dbReference type="GO" id="GO:0016627">
    <property type="term" value="F:oxidoreductase activity, acting on the CH-CH group of donors"/>
    <property type="evidence" value="ECO:0007669"/>
    <property type="project" value="TreeGrafter"/>
</dbReference>